<dbReference type="Proteomes" id="UP000280696">
    <property type="component" value="Unassembled WGS sequence"/>
</dbReference>
<evidence type="ECO:0000313" key="2">
    <source>
        <dbReference type="Proteomes" id="UP000280696"/>
    </source>
</evidence>
<proteinExistence type="predicted"/>
<protein>
    <submittedName>
        <fullName evidence="1">DUF3383 family protein</fullName>
    </submittedName>
</protein>
<evidence type="ECO:0000313" key="1">
    <source>
        <dbReference type="EMBL" id="RKI90434.1"/>
    </source>
</evidence>
<keyword evidence="2" id="KW-1185">Reference proteome</keyword>
<name>A0A3A9AH94_9FIRM</name>
<comment type="caution">
    <text evidence="1">The sequence shown here is derived from an EMBL/GenBank/DDBJ whole genome shotgun (WGS) entry which is preliminary data.</text>
</comment>
<organism evidence="1 2">
    <name type="scientific">Parablautia intestinalis</name>
    <dbReference type="NCBI Taxonomy" id="2320100"/>
    <lineage>
        <taxon>Bacteria</taxon>
        <taxon>Bacillati</taxon>
        <taxon>Bacillota</taxon>
        <taxon>Clostridia</taxon>
        <taxon>Lachnospirales</taxon>
        <taxon>Lachnospiraceae</taxon>
        <taxon>Parablautia</taxon>
    </lineage>
</organism>
<dbReference type="InterPro" id="IPR021808">
    <property type="entry name" value="DUF3383"/>
</dbReference>
<dbReference type="RefSeq" id="WP_120470616.1">
    <property type="nucleotide sequence ID" value="NZ_RAYQ01000014.1"/>
</dbReference>
<sequence length="347" mass="38907">MSEILDNIVNCNISIEAPVEDGASFGVILIVGDAPLKKGKNFKDTDKYASIKEIIYAGWEDKEEVYQAALAAFGQEPKPQVVYVAARSVLESGDTEEFSAAVEKAADMPGWYGLALAGAEDEDYRKTAELIERTEKIFAFSVQDKENPLADKKYMRSFGIYSENKYVHIAWMAKVFSFDPGSETWAFKTLSGVNPSEITTSEMRQLEEKGLNYYAACAGRNITRNGYMTGGEWIDVIRFRDWLKNRMQIKIYELFIKNPKIPYTDSGIVLVENQMEAVLAEGQKTGGISETEYNENDEPVRGYTVTVPRSASLGREQRAKRVLTDCHFTARLSGAIHVTELRGNLTF</sequence>
<dbReference type="Pfam" id="PF11863">
    <property type="entry name" value="DUF3383"/>
    <property type="match status" value="1"/>
</dbReference>
<dbReference type="AlphaFoldDB" id="A0A3A9AH94"/>
<reference evidence="1 2" key="1">
    <citation type="submission" date="2018-09" db="EMBL/GenBank/DDBJ databases">
        <title>Murine metabolic-syndrome-specific gut microbial biobank.</title>
        <authorList>
            <person name="Liu C."/>
        </authorList>
    </citation>
    <scope>NUCLEOTIDE SEQUENCE [LARGE SCALE GENOMIC DNA]</scope>
    <source>
        <strain evidence="1 2">0.1xD8-82</strain>
    </source>
</reference>
<dbReference type="EMBL" id="RAYQ01000014">
    <property type="protein sequence ID" value="RKI90434.1"/>
    <property type="molecule type" value="Genomic_DNA"/>
</dbReference>
<accession>A0A3A9AH94</accession>
<dbReference type="OrthoDB" id="1684431at2"/>
<gene>
    <name evidence="1" type="ORF">D7V94_13450</name>
</gene>